<dbReference type="RefSeq" id="XP_005848772.1">
    <property type="nucleotide sequence ID" value="XM_005848710.1"/>
</dbReference>
<feature type="compositionally biased region" description="Low complexity" evidence="1">
    <location>
        <begin position="124"/>
        <end position="142"/>
    </location>
</feature>
<dbReference type="KEGG" id="cvr:CHLNCDRAFT_144529"/>
<organism evidence="3">
    <name type="scientific">Chlorella variabilis</name>
    <name type="common">Green alga</name>
    <dbReference type="NCBI Taxonomy" id="554065"/>
    <lineage>
        <taxon>Eukaryota</taxon>
        <taxon>Viridiplantae</taxon>
        <taxon>Chlorophyta</taxon>
        <taxon>core chlorophytes</taxon>
        <taxon>Trebouxiophyceae</taxon>
        <taxon>Chlorellales</taxon>
        <taxon>Chlorellaceae</taxon>
        <taxon>Chlorella clade</taxon>
        <taxon>Chlorella</taxon>
    </lineage>
</organism>
<proteinExistence type="predicted"/>
<dbReference type="InParanoid" id="E1ZBM2"/>
<evidence type="ECO:0000256" key="1">
    <source>
        <dbReference type="SAM" id="MobiDB-lite"/>
    </source>
</evidence>
<feature type="compositionally biased region" description="Low complexity" evidence="1">
    <location>
        <begin position="161"/>
        <end position="170"/>
    </location>
</feature>
<evidence type="ECO:0000313" key="3">
    <source>
        <dbReference type="Proteomes" id="UP000008141"/>
    </source>
</evidence>
<evidence type="ECO:0000313" key="2">
    <source>
        <dbReference type="EMBL" id="EFN56670.1"/>
    </source>
</evidence>
<keyword evidence="3" id="KW-1185">Reference proteome</keyword>
<dbReference type="Proteomes" id="UP000008141">
    <property type="component" value="Unassembled WGS sequence"/>
</dbReference>
<feature type="compositionally biased region" description="Low complexity" evidence="1">
    <location>
        <begin position="54"/>
        <end position="76"/>
    </location>
</feature>
<sequence>MACKAIDGGGDGKGAAPGRAEAAAAACIRHISKYRAGELDQQLQADLERLRQRQAATGAPPSAPAQQATAQQPAAASGGGPLEAVKDAVDKGKQLAEPGTPDTSPFWHPQACRAEEAAQALLEMHSGSSLESSLSEQLPLTSRGASPDRDPAAAAAPPPRRGGAQPAFPAPAPAAAAVPYPVYRPTPVHGAMDPTAGLLAPWFVAPAAAAPVAPALPLLPPAPRLRGGCPPPAAACGAGVDAGVLAQAHRWLASVLAQQEQERRYLEQYNHLLLLQAMQQEQARRRQQHTQRCTPAAAAMAGHCAGPLLA</sequence>
<accession>E1ZBM2</accession>
<feature type="region of interest" description="Disordered" evidence="1">
    <location>
        <begin position="124"/>
        <end position="170"/>
    </location>
</feature>
<reference evidence="2 3" key="1">
    <citation type="journal article" date="2010" name="Plant Cell">
        <title>The Chlorella variabilis NC64A genome reveals adaptation to photosymbiosis, coevolution with viruses, and cryptic sex.</title>
        <authorList>
            <person name="Blanc G."/>
            <person name="Duncan G."/>
            <person name="Agarkova I."/>
            <person name="Borodovsky M."/>
            <person name="Gurnon J."/>
            <person name="Kuo A."/>
            <person name="Lindquist E."/>
            <person name="Lucas S."/>
            <person name="Pangilinan J."/>
            <person name="Polle J."/>
            <person name="Salamov A."/>
            <person name="Terry A."/>
            <person name="Yamada T."/>
            <person name="Dunigan D.D."/>
            <person name="Grigoriev I.V."/>
            <person name="Claverie J.M."/>
            <person name="Van Etten J.L."/>
        </authorList>
    </citation>
    <scope>NUCLEOTIDE SEQUENCE [LARGE SCALE GENOMIC DNA]</scope>
    <source>
        <strain evidence="2 3">NC64A</strain>
    </source>
</reference>
<feature type="region of interest" description="Disordered" evidence="1">
    <location>
        <begin position="47"/>
        <end position="84"/>
    </location>
</feature>
<name>E1ZBM2_CHLVA</name>
<dbReference type="GeneID" id="17356301"/>
<gene>
    <name evidence="2" type="ORF">CHLNCDRAFT_144529</name>
</gene>
<dbReference type="AlphaFoldDB" id="E1ZBM2"/>
<dbReference type="EMBL" id="GL433841">
    <property type="protein sequence ID" value="EFN56670.1"/>
    <property type="molecule type" value="Genomic_DNA"/>
</dbReference>
<protein>
    <submittedName>
        <fullName evidence="2">Expressed protein</fullName>
    </submittedName>
</protein>